<accession>A0A7G4WI04</accession>
<dbReference type="EMBL" id="MT503115">
    <property type="protein sequence ID" value="QMU24839.1"/>
    <property type="molecule type" value="Genomic_DNA"/>
</dbReference>
<evidence type="ECO:0000256" key="5">
    <source>
        <dbReference type="ARBA" id="ARBA00022729"/>
    </source>
</evidence>
<proteinExistence type="inferred from homology"/>
<evidence type="ECO:0000256" key="7">
    <source>
        <dbReference type="RuleBase" id="RU367124"/>
    </source>
</evidence>
<evidence type="ECO:0000256" key="8">
    <source>
        <dbReference type="SAM" id="MobiDB-lite"/>
    </source>
</evidence>
<keyword evidence="5 7" id="KW-0732">Signal</keyword>
<dbReference type="GO" id="GO:0046872">
    <property type="term" value="F:metal ion binding"/>
    <property type="evidence" value="ECO:0007669"/>
    <property type="project" value="UniProtKB-KW"/>
</dbReference>
<evidence type="ECO:0000256" key="2">
    <source>
        <dbReference type="ARBA" id="ARBA00010400"/>
    </source>
</evidence>
<dbReference type="GO" id="GO:0005634">
    <property type="term" value="C:nucleus"/>
    <property type="evidence" value="ECO:0007669"/>
    <property type="project" value="TreeGrafter"/>
</dbReference>
<evidence type="ECO:0000256" key="4">
    <source>
        <dbReference type="ARBA" id="ARBA00022723"/>
    </source>
</evidence>
<protein>
    <recommendedName>
        <fullName evidence="7">RxLR effector protein</fullName>
    </recommendedName>
</protein>
<name>A0A7G4WI04_9STRA</name>
<organism evidence="10">
    <name type="scientific">Phytophthora agathidicida</name>
    <dbReference type="NCBI Taxonomy" id="1642459"/>
    <lineage>
        <taxon>Eukaryota</taxon>
        <taxon>Sar</taxon>
        <taxon>Stramenopiles</taxon>
        <taxon>Oomycota</taxon>
        <taxon>Peronosporomycetes</taxon>
        <taxon>Peronosporales</taxon>
        <taxon>Peronosporaceae</taxon>
        <taxon>Phytophthora</taxon>
    </lineage>
</organism>
<reference evidence="10" key="1">
    <citation type="journal article" date="2020" name="Mol. Plant">
        <title>Functional analysis of RXLR effectors from the New Zealand kauri dieback pathogen Phytophthora agathidicida.</title>
        <authorList>
            <person name="Guo Y."/>
            <person name="Dupont P.Y."/>
            <person name="Mesarich C.H."/>
            <person name="Yang B."/>
            <person name="McDougal R.L."/>
            <person name="Panda P."/>
            <person name="Dijkwel P."/>
            <person name="Studholme D.J."/>
            <person name="Sambles C."/>
            <person name="Win J."/>
            <person name="Wang Y."/>
            <person name="Williams N.M."/>
            <person name="Bradshaw R.E."/>
        </authorList>
    </citation>
    <scope>NUCLEOTIDE SEQUENCE</scope>
    <source>
        <strain evidence="10">3770</strain>
    </source>
</reference>
<dbReference type="AlphaFoldDB" id="A0A7G4WI04"/>
<dbReference type="GO" id="GO:0005737">
    <property type="term" value="C:cytoplasm"/>
    <property type="evidence" value="ECO:0007669"/>
    <property type="project" value="TreeGrafter"/>
</dbReference>
<keyword evidence="3 7" id="KW-0964">Secreted</keyword>
<dbReference type="Pfam" id="PF00293">
    <property type="entry name" value="NUDIX"/>
    <property type="match status" value="1"/>
</dbReference>
<dbReference type="PANTHER" id="PTHR12629:SF0">
    <property type="entry name" value="DIPHOSPHOINOSITOL-POLYPHOSPHATE DIPHOSPHATASE"/>
    <property type="match status" value="1"/>
</dbReference>
<gene>
    <name evidence="10" type="primary">PaRXLR15</name>
</gene>
<feature type="domain" description="Nudix hydrolase" evidence="9">
    <location>
        <begin position="192"/>
        <end position="240"/>
    </location>
</feature>
<feature type="region of interest" description="Disordered" evidence="8">
    <location>
        <begin position="48"/>
        <end position="67"/>
    </location>
</feature>
<comment type="similarity">
    <text evidence="2 7">Belongs to the RxLR effector family.</text>
</comment>
<comment type="function">
    <text evidence="7">Effector that suppresses plant defense responses during pathogen infection.</text>
</comment>
<comment type="domain">
    <text evidence="7">The RxLR-dEER motif acts to carry the protein into the host cell cytoplasm through binding to cell surface phosphatidylinositol-3-phosphate.</text>
</comment>
<sequence length="246" mass="27204">MRLLSLVALVATLMWSCEAGINSDKIAISKIDSNIDFLELTADNQKDQTKRSLRRYDDNSMGEERGTGKLDDAAEKIIHVTQKRKFPKELITAVEKNLDDLVAAAAKATVAQKYSSKLSSRTLQQLEKIEILRSKDIASYSKKTGDGMRRKMTIGKDTKVAPILSSHVGRGNQHYEGKRRLLTCSVVSRRAEDGGGDVLLISSSNPNKNEFILPKGGWDHGETVGKSAWREVIEEGGVSCHCSFYC</sequence>
<keyword evidence="6" id="KW-0378">Hydrolase</keyword>
<evidence type="ECO:0000256" key="3">
    <source>
        <dbReference type="ARBA" id="ARBA00022525"/>
    </source>
</evidence>
<dbReference type="PANTHER" id="PTHR12629">
    <property type="entry name" value="DIPHOSPHOINOSITOL POLYPHOSPHATE PHOSPHOHYDROLASE"/>
    <property type="match status" value="1"/>
</dbReference>
<comment type="subcellular location">
    <subcellularLocation>
        <location evidence="1 7">Secreted</location>
    </subcellularLocation>
</comment>
<feature type="chain" id="PRO_5028941275" description="RxLR effector protein" evidence="7">
    <location>
        <begin position="20"/>
        <end position="246"/>
    </location>
</feature>
<dbReference type="InterPro" id="IPR031825">
    <property type="entry name" value="RXLR"/>
</dbReference>
<evidence type="ECO:0000313" key="10">
    <source>
        <dbReference type="EMBL" id="QMU24839.1"/>
    </source>
</evidence>
<dbReference type="GO" id="GO:0016787">
    <property type="term" value="F:hydrolase activity"/>
    <property type="evidence" value="ECO:0007669"/>
    <property type="project" value="UniProtKB-KW"/>
</dbReference>
<dbReference type="InterPro" id="IPR000086">
    <property type="entry name" value="NUDIX_hydrolase_dom"/>
</dbReference>
<evidence type="ECO:0000259" key="9">
    <source>
        <dbReference type="Pfam" id="PF00293"/>
    </source>
</evidence>
<evidence type="ECO:0000256" key="6">
    <source>
        <dbReference type="ARBA" id="ARBA00022801"/>
    </source>
</evidence>
<dbReference type="SUPFAM" id="SSF55811">
    <property type="entry name" value="Nudix"/>
    <property type="match status" value="1"/>
</dbReference>
<evidence type="ECO:0000256" key="1">
    <source>
        <dbReference type="ARBA" id="ARBA00004613"/>
    </source>
</evidence>
<feature type="signal peptide" evidence="7">
    <location>
        <begin position="1"/>
        <end position="19"/>
    </location>
</feature>
<keyword evidence="4" id="KW-0479">Metal-binding</keyword>
<dbReference type="Gene3D" id="3.90.79.10">
    <property type="entry name" value="Nucleoside Triphosphate Pyrophosphohydrolase"/>
    <property type="match status" value="1"/>
</dbReference>
<dbReference type="Pfam" id="PF16810">
    <property type="entry name" value="RXLR"/>
    <property type="match status" value="1"/>
</dbReference>
<dbReference type="InterPro" id="IPR015797">
    <property type="entry name" value="NUDIX_hydrolase-like_dom_sf"/>
</dbReference>